<dbReference type="CDD" id="cd07067">
    <property type="entry name" value="HP_PGM_like"/>
    <property type="match status" value="1"/>
</dbReference>
<dbReference type="SUPFAM" id="SSF53254">
    <property type="entry name" value="Phosphoglycerate mutase-like"/>
    <property type="match status" value="1"/>
</dbReference>
<evidence type="ECO:0000313" key="2">
    <source>
        <dbReference type="EMBL" id="CAE8592200.1"/>
    </source>
</evidence>
<evidence type="ECO:0000313" key="3">
    <source>
        <dbReference type="Proteomes" id="UP000654075"/>
    </source>
</evidence>
<evidence type="ECO:0008006" key="4">
    <source>
        <dbReference type="Google" id="ProtNLM"/>
    </source>
</evidence>
<dbReference type="PANTHER" id="PTHR48100">
    <property type="entry name" value="BROAD-SPECIFICITY PHOSPHATASE YOR283W-RELATED"/>
    <property type="match status" value="1"/>
</dbReference>
<protein>
    <recommendedName>
        <fullName evidence="4">Phosphoglycerate mutase-like protein</fullName>
    </recommendedName>
</protein>
<proteinExistence type="predicted"/>
<dbReference type="InterPro" id="IPR050275">
    <property type="entry name" value="PGM_Phosphatase"/>
</dbReference>
<dbReference type="InterPro" id="IPR029033">
    <property type="entry name" value="His_PPase_superfam"/>
</dbReference>
<dbReference type="InterPro" id="IPR013078">
    <property type="entry name" value="His_Pase_superF_clade-1"/>
</dbReference>
<reference evidence="2" key="1">
    <citation type="submission" date="2021-02" db="EMBL/GenBank/DDBJ databases">
        <authorList>
            <person name="Dougan E. K."/>
            <person name="Rhodes N."/>
            <person name="Thang M."/>
            <person name="Chan C."/>
        </authorList>
    </citation>
    <scope>NUCLEOTIDE SEQUENCE</scope>
</reference>
<dbReference type="AlphaFoldDB" id="A0A813E0J0"/>
<dbReference type="Gene3D" id="3.40.50.1240">
    <property type="entry name" value="Phosphoglycerate mutase-like"/>
    <property type="match status" value="1"/>
</dbReference>
<sequence length="393" mass="44700">MPFDVEIPPSLHSDGHFNQAADDSNSFHRRRSEGDEHLKLAAKPALRHSGTEGALEPLFETHSGTFLSGEAHSHFAQVRRKASRSLLENESPESPHHQNLGMVTPKLSLFLGSRCTRVHFVRHAQGYHNVITHEAGINAKGAVEKSAQAAKVAALKDGQSQAEAEALSSKLFEKTMRFEENRPVHFDTAGAHRYTDAELTEAGRNQCYCLRGKMQRNLLQDPLHRTNIDLVVVSPLRRCLETADIIFGPGRGSQDRPELKPFLVHDLCRERYGEFYCDKRQSMTETRKDPRWSDWDWESQEVDWPDSVHPFSDADEIWAEERETEAHVHDRSMRFLEWLAKRPEREVAVVTHSSFLKNLFKVFGGDTCQDDQDVLRAVPANCELRTVVLCHHG</sequence>
<evidence type="ECO:0000256" key="1">
    <source>
        <dbReference type="SAM" id="MobiDB-lite"/>
    </source>
</evidence>
<organism evidence="2 3">
    <name type="scientific">Polarella glacialis</name>
    <name type="common">Dinoflagellate</name>
    <dbReference type="NCBI Taxonomy" id="89957"/>
    <lineage>
        <taxon>Eukaryota</taxon>
        <taxon>Sar</taxon>
        <taxon>Alveolata</taxon>
        <taxon>Dinophyceae</taxon>
        <taxon>Suessiales</taxon>
        <taxon>Suessiaceae</taxon>
        <taxon>Polarella</taxon>
    </lineage>
</organism>
<feature type="region of interest" description="Disordered" evidence="1">
    <location>
        <begin position="80"/>
        <end position="100"/>
    </location>
</feature>
<dbReference type="SMART" id="SM00855">
    <property type="entry name" value="PGAM"/>
    <property type="match status" value="1"/>
</dbReference>
<dbReference type="OrthoDB" id="496981at2759"/>
<dbReference type="EMBL" id="CAJNNV010005524">
    <property type="protein sequence ID" value="CAE8592200.1"/>
    <property type="molecule type" value="Genomic_DNA"/>
</dbReference>
<dbReference type="GO" id="GO:0016791">
    <property type="term" value="F:phosphatase activity"/>
    <property type="evidence" value="ECO:0007669"/>
    <property type="project" value="TreeGrafter"/>
</dbReference>
<gene>
    <name evidence="2" type="ORF">PGLA1383_LOCUS10853</name>
</gene>
<dbReference type="Pfam" id="PF00300">
    <property type="entry name" value="His_Phos_1"/>
    <property type="match status" value="1"/>
</dbReference>
<dbReference type="PANTHER" id="PTHR48100:SF1">
    <property type="entry name" value="HISTIDINE PHOSPHATASE FAMILY PROTEIN-RELATED"/>
    <property type="match status" value="1"/>
</dbReference>
<dbReference type="GO" id="GO:0005737">
    <property type="term" value="C:cytoplasm"/>
    <property type="evidence" value="ECO:0007669"/>
    <property type="project" value="TreeGrafter"/>
</dbReference>
<name>A0A813E0J0_POLGL</name>
<comment type="caution">
    <text evidence="2">The sequence shown here is derived from an EMBL/GenBank/DDBJ whole genome shotgun (WGS) entry which is preliminary data.</text>
</comment>
<accession>A0A813E0J0</accession>
<keyword evidence="3" id="KW-1185">Reference proteome</keyword>
<dbReference type="Proteomes" id="UP000654075">
    <property type="component" value="Unassembled WGS sequence"/>
</dbReference>
<feature type="region of interest" description="Disordered" evidence="1">
    <location>
        <begin position="1"/>
        <end position="35"/>
    </location>
</feature>